<accession>A0A7C9JTG4</accession>
<evidence type="ECO:0000313" key="2">
    <source>
        <dbReference type="EMBL" id="NDL71124.1"/>
    </source>
</evidence>
<reference evidence="2 3" key="1">
    <citation type="submission" date="2020-01" db="EMBL/GenBank/DDBJ databases">
        <title>Whole genome sequencing of Halomonas alkaliphila strain LS44.</title>
        <authorList>
            <person name="Kumar S."/>
            <person name="Paul D."/>
            <person name="Shouche Y."/>
            <person name="Suryavanshi M.V."/>
        </authorList>
    </citation>
    <scope>NUCLEOTIDE SEQUENCE [LARGE SCALE GENOMIC DNA]</scope>
    <source>
        <strain evidence="2 3">LS44</strain>
    </source>
</reference>
<dbReference type="AlphaFoldDB" id="A0A7C9JTG4"/>
<proteinExistence type="predicted"/>
<sequence length="180" mass="19303">MKTVSVSISIVCLLVLAGCQSVPARMPQAEPAPSAACYFPASQAAGSHDALTRSITLLEEWGFELETTDTELGLVTASRQRNLIGYYDPYDNAFGYGRNMQVFGGFGLGSRGSSIGLGVGGRVGGHPGHQAVEVERVSLLARGDAIRISRDIRRFDPLGDLRESYNASNDDFCLRFQGAL</sequence>
<dbReference type="Proteomes" id="UP000480312">
    <property type="component" value="Unassembled WGS sequence"/>
</dbReference>
<feature type="signal peptide" evidence="1">
    <location>
        <begin position="1"/>
        <end position="24"/>
    </location>
</feature>
<evidence type="ECO:0008006" key="4">
    <source>
        <dbReference type="Google" id="ProtNLM"/>
    </source>
</evidence>
<evidence type="ECO:0000256" key="1">
    <source>
        <dbReference type="SAM" id="SignalP"/>
    </source>
</evidence>
<protein>
    <recommendedName>
        <fullName evidence="4">DUF4136 domain-containing protein</fullName>
    </recommendedName>
</protein>
<dbReference type="OrthoDB" id="6182822at2"/>
<name>A0A7C9JTG4_9GAMM</name>
<dbReference type="RefSeq" id="WP_162218990.1">
    <property type="nucleotide sequence ID" value="NZ_JAAEHK010000014.1"/>
</dbReference>
<organism evidence="2 3">
    <name type="scientific">Vreelandella alkaliphila</name>
    <dbReference type="NCBI Taxonomy" id="272774"/>
    <lineage>
        <taxon>Bacteria</taxon>
        <taxon>Pseudomonadati</taxon>
        <taxon>Pseudomonadota</taxon>
        <taxon>Gammaproteobacteria</taxon>
        <taxon>Oceanospirillales</taxon>
        <taxon>Halomonadaceae</taxon>
        <taxon>Vreelandella</taxon>
    </lineage>
</organism>
<dbReference type="PROSITE" id="PS51257">
    <property type="entry name" value="PROKAR_LIPOPROTEIN"/>
    <property type="match status" value="1"/>
</dbReference>
<dbReference type="EMBL" id="JAAEHK010000014">
    <property type="protein sequence ID" value="NDL71124.1"/>
    <property type="molecule type" value="Genomic_DNA"/>
</dbReference>
<comment type="caution">
    <text evidence="2">The sequence shown here is derived from an EMBL/GenBank/DDBJ whole genome shotgun (WGS) entry which is preliminary data.</text>
</comment>
<keyword evidence="1" id="KW-0732">Signal</keyword>
<gene>
    <name evidence="2" type="ORF">GPL32_11505</name>
</gene>
<evidence type="ECO:0000313" key="3">
    <source>
        <dbReference type="Proteomes" id="UP000480312"/>
    </source>
</evidence>
<feature type="chain" id="PRO_5028950128" description="DUF4136 domain-containing protein" evidence="1">
    <location>
        <begin position="25"/>
        <end position="180"/>
    </location>
</feature>